<evidence type="ECO:0000313" key="3">
    <source>
        <dbReference type="Proteomes" id="UP000006898"/>
    </source>
</evidence>
<name>D5MIT7_METO1</name>
<protein>
    <recommendedName>
        <fullName evidence="1">Polymerase nucleotidyl transferase domain-containing protein</fullName>
    </recommendedName>
</protein>
<dbReference type="SUPFAM" id="SSF81301">
    <property type="entry name" value="Nucleotidyltransferase"/>
    <property type="match status" value="1"/>
</dbReference>
<dbReference type="PANTHER" id="PTHR33933">
    <property type="entry name" value="NUCLEOTIDYLTRANSFERASE"/>
    <property type="match status" value="1"/>
</dbReference>
<dbReference type="GO" id="GO:0016779">
    <property type="term" value="F:nucleotidyltransferase activity"/>
    <property type="evidence" value="ECO:0007669"/>
    <property type="project" value="InterPro"/>
</dbReference>
<dbReference type="PANTHER" id="PTHR33933:SF1">
    <property type="entry name" value="PROTEIN ADENYLYLTRANSFERASE MNTA-RELATED"/>
    <property type="match status" value="1"/>
</dbReference>
<dbReference type="Gene3D" id="3.30.460.10">
    <property type="entry name" value="Beta Polymerase, domain 2"/>
    <property type="match status" value="1"/>
</dbReference>
<dbReference type="InterPro" id="IPR002934">
    <property type="entry name" value="Polymerase_NTP_transf_dom"/>
</dbReference>
<dbReference type="KEGG" id="mox:DAMO_2396"/>
<accession>D5MIT7</accession>
<evidence type="ECO:0000259" key="1">
    <source>
        <dbReference type="Pfam" id="PF01909"/>
    </source>
</evidence>
<sequence>MAERLPEGLGRTVSGPVDDILIFGSKARGDAGPDSDLDVLIILREGDRNRKRAVRHIGHSLAILSEVVPSIMVYTREEWALRRHGGSPFYGAVVRDGVRVA</sequence>
<evidence type="ECO:0000313" key="2">
    <source>
        <dbReference type="EMBL" id="CBE69444.1"/>
    </source>
</evidence>
<dbReference type="STRING" id="671143.DAMO_2396"/>
<reference evidence="2 3" key="1">
    <citation type="journal article" date="2010" name="Nature">
        <title>Nitrite-driven anaerobic methane oxidation by oxygenic bacteria.</title>
        <authorList>
            <person name="Ettwig K.F."/>
            <person name="Butler M.K."/>
            <person name="Le Paslier D."/>
            <person name="Pelletier E."/>
            <person name="Mangenot S."/>
            <person name="Kuypers M.M.M."/>
            <person name="Schreiber F."/>
            <person name="Dutilh B.E."/>
            <person name="Zedelius J."/>
            <person name="de Beer D."/>
            <person name="Gloerich J."/>
            <person name="Wessels H.J.C.T."/>
            <person name="van Allen T."/>
            <person name="Luesken F."/>
            <person name="Wu M."/>
            <person name="van de Pas-Schoonen K.T."/>
            <person name="Op den Camp H.J.M."/>
            <person name="Janssen-Megens E.M."/>
            <person name="Francoijs K-J."/>
            <person name="Stunnenberg H."/>
            <person name="Weissenbach J."/>
            <person name="Jetten M.S.M."/>
            <person name="Strous M."/>
        </authorList>
    </citation>
    <scope>NUCLEOTIDE SEQUENCE [LARGE SCALE GENOMIC DNA]</scope>
</reference>
<dbReference type="EMBL" id="FP565575">
    <property type="protein sequence ID" value="CBE69444.1"/>
    <property type="molecule type" value="Genomic_DNA"/>
</dbReference>
<dbReference type="Proteomes" id="UP000006898">
    <property type="component" value="Chromosome"/>
</dbReference>
<dbReference type="InterPro" id="IPR043519">
    <property type="entry name" value="NT_sf"/>
</dbReference>
<dbReference type="Pfam" id="PF01909">
    <property type="entry name" value="NTP_transf_2"/>
    <property type="match status" value="1"/>
</dbReference>
<dbReference type="InterPro" id="IPR052548">
    <property type="entry name" value="Type_VII_TA_antitoxin"/>
</dbReference>
<dbReference type="eggNOG" id="COG1708">
    <property type="taxonomic scope" value="Bacteria"/>
</dbReference>
<dbReference type="HOGENOM" id="CLU_130257_3_3_0"/>
<organism evidence="2 3">
    <name type="scientific">Methylomirabilis oxygeniifera</name>
    <dbReference type="NCBI Taxonomy" id="671143"/>
    <lineage>
        <taxon>Bacteria</taxon>
        <taxon>Candidatus Methylomirabilota</taxon>
        <taxon>Candidatus Methylomirabilia</taxon>
        <taxon>Candidatus Methylomirabilales</taxon>
        <taxon>Candidatus Methylomirabilaceae</taxon>
        <taxon>Candidatus Methylomirabilis</taxon>
    </lineage>
</organism>
<dbReference type="CDD" id="cd05403">
    <property type="entry name" value="NT_KNTase_like"/>
    <property type="match status" value="1"/>
</dbReference>
<dbReference type="AlphaFoldDB" id="D5MIT7"/>
<feature type="domain" description="Polymerase nucleotidyl transferase" evidence="1">
    <location>
        <begin position="14"/>
        <end position="59"/>
    </location>
</feature>
<proteinExistence type="predicted"/>
<gene>
    <name evidence="2" type="ORF">DAMO_2396</name>
</gene>